<name>A0ABR7YGI9_9SPHI</name>
<dbReference type="EMBL" id="JACOIJ010000027">
    <property type="protein sequence ID" value="MBD1430436.1"/>
    <property type="molecule type" value="Genomic_DNA"/>
</dbReference>
<accession>A0ABR7YGI9</accession>
<comment type="caution">
    <text evidence="1">The sequence shown here is derived from an EMBL/GenBank/DDBJ whole genome shotgun (WGS) entry which is preliminary data.</text>
</comment>
<sequence>MNHNLRREFTKEINGKEVLFEVQYDPMTHNFTVTENTLVQYKLLFDPTTRVWTTTDGPEPSIPVEELAAAVQQSFGVTV</sequence>
<organism evidence="1 2">
    <name type="scientific">Sphingobacterium litopenaei</name>
    <dbReference type="NCBI Taxonomy" id="2763500"/>
    <lineage>
        <taxon>Bacteria</taxon>
        <taxon>Pseudomonadati</taxon>
        <taxon>Bacteroidota</taxon>
        <taxon>Sphingobacteriia</taxon>
        <taxon>Sphingobacteriales</taxon>
        <taxon>Sphingobacteriaceae</taxon>
        <taxon>Sphingobacterium</taxon>
    </lineage>
</organism>
<protein>
    <submittedName>
        <fullName evidence="1">Uncharacterized protein</fullName>
    </submittedName>
</protein>
<reference evidence="1 2" key="1">
    <citation type="submission" date="2020-08" db="EMBL/GenBank/DDBJ databases">
        <title>Sphingobacterium sp. DN04309 isolated from aquaculture water.</title>
        <authorList>
            <person name="Zhang M."/>
        </authorList>
    </citation>
    <scope>NUCLEOTIDE SEQUENCE [LARGE SCALE GENOMIC DNA]</scope>
    <source>
        <strain evidence="1 2">DN04309</strain>
    </source>
</reference>
<evidence type="ECO:0000313" key="2">
    <source>
        <dbReference type="Proteomes" id="UP000651271"/>
    </source>
</evidence>
<dbReference type="RefSeq" id="WP_165291795.1">
    <property type="nucleotide sequence ID" value="NZ_JACOIJ010000027.1"/>
</dbReference>
<proteinExistence type="predicted"/>
<keyword evidence="2" id="KW-1185">Reference proteome</keyword>
<gene>
    <name evidence="1" type="ORF">H8B04_12835</name>
</gene>
<evidence type="ECO:0000313" key="1">
    <source>
        <dbReference type="EMBL" id="MBD1430436.1"/>
    </source>
</evidence>
<dbReference type="Proteomes" id="UP000651271">
    <property type="component" value="Unassembled WGS sequence"/>
</dbReference>